<keyword evidence="3" id="KW-1185">Reference proteome</keyword>
<keyword evidence="1" id="KW-0175">Coiled coil</keyword>
<dbReference type="InterPro" id="IPR019734">
    <property type="entry name" value="TPR_rpt"/>
</dbReference>
<protein>
    <submittedName>
        <fullName evidence="2">Uncharacterized protein</fullName>
    </submittedName>
</protein>
<dbReference type="SMART" id="SM00028">
    <property type="entry name" value="TPR"/>
    <property type="match status" value="2"/>
</dbReference>
<reference evidence="2 3" key="1">
    <citation type="submission" date="2024-02" db="EMBL/GenBank/DDBJ databases">
        <authorList>
            <person name="Chen Y."/>
            <person name="Shah S."/>
            <person name="Dougan E. K."/>
            <person name="Thang M."/>
            <person name="Chan C."/>
        </authorList>
    </citation>
    <scope>NUCLEOTIDE SEQUENCE [LARGE SCALE GENOMIC DNA]</scope>
</reference>
<dbReference type="Gene3D" id="1.25.40.10">
    <property type="entry name" value="Tetratricopeptide repeat domain"/>
    <property type="match status" value="1"/>
</dbReference>
<feature type="coiled-coil region" evidence="1">
    <location>
        <begin position="71"/>
        <end position="101"/>
    </location>
</feature>
<dbReference type="InterPro" id="IPR011990">
    <property type="entry name" value="TPR-like_helical_dom_sf"/>
</dbReference>
<organism evidence="2 3">
    <name type="scientific">Durusdinium trenchii</name>
    <dbReference type="NCBI Taxonomy" id="1381693"/>
    <lineage>
        <taxon>Eukaryota</taxon>
        <taxon>Sar</taxon>
        <taxon>Alveolata</taxon>
        <taxon>Dinophyceae</taxon>
        <taxon>Suessiales</taxon>
        <taxon>Symbiodiniaceae</taxon>
        <taxon>Durusdinium</taxon>
    </lineage>
</organism>
<sequence length="261" mass="28897">MAGEDAKADDDDLEMIGENDPRVKKLQELAWSLQTVTNRPANRLPEDAKRAAYRVTSRALALCNNAEYVEVEDFVKRAKVLSKEIEDKKKEMQEIEEAIKTDLSGKCFRSTGGGGLIRNVGNVPAVDYEKVVLTSNKEGMDLLRKGQYKQAFEQLKYAEALVVSKQGKDEATNLMSVTCNNLGCYYKKVGKLHAALSYLRKALKIEVSLQTDDVTVAGTHLNVCAILSKLDKHDKALQHALCALELIKSRTDSLGESSSQD</sequence>
<dbReference type="EMBL" id="CAXAMM010001447">
    <property type="protein sequence ID" value="CAK8991988.1"/>
    <property type="molecule type" value="Genomic_DNA"/>
</dbReference>
<evidence type="ECO:0000256" key="1">
    <source>
        <dbReference type="SAM" id="Coils"/>
    </source>
</evidence>
<dbReference type="Proteomes" id="UP001642464">
    <property type="component" value="Unassembled WGS sequence"/>
</dbReference>
<comment type="caution">
    <text evidence="2">The sequence shown here is derived from an EMBL/GenBank/DDBJ whole genome shotgun (WGS) entry which is preliminary data.</text>
</comment>
<name>A0ABP0HQB6_9DINO</name>
<evidence type="ECO:0000313" key="3">
    <source>
        <dbReference type="Proteomes" id="UP001642464"/>
    </source>
</evidence>
<evidence type="ECO:0000313" key="2">
    <source>
        <dbReference type="EMBL" id="CAK8991988.1"/>
    </source>
</evidence>
<dbReference type="SUPFAM" id="SSF48452">
    <property type="entry name" value="TPR-like"/>
    <property type="match status" value="1"/>
</dbReference>
<proteinExistence type="predicted"/>
<accession>A0ABP0HQB6</accession>
<gene>
    <name evidence="2" type="ORF">SCF082_LOCUS2892</name>
</gene>